<sequence>MVEKIELTKAERKIDLFVNANSEKVGYMSVRVLAAEIGVSTASILRYIHKLSFPSYKAFQLHLKEQKVPQTFTYSSNEIISCLQRLDTDFFSEQLQEASELIDAADVVLFGGIGNNEGIAQYGARCFSNNHKFALSLNDPFYNLQSLPQNMLYIAISVSGESIEMVRLVQNFRSNHIPILTITANSHSTMSALSDLTLSYSLPEQREDEFFDMSSHIPVVYIIEKLANYLRKAKSNNS</sequence>
<dbReference type="Pfam" id="PF01380">
    <property type="entry name" value="SIS"/>
    <property type="match status" value="1"/>
</dbReference>
<evidence type="ECO:0000313" key="6">
    <source>
        <dbReference type="EMBL" id="OUQ11342.1"/>
    </source>
</evidence>
<evidence type="ECO:0000256" key="2">
    <source>
        <dbReference type="ARBA" id="ARBA00023125"/>
    </source>
</evidence>
<dbReference type="Gene3D" id="3.40.50.10490">
    <property type="entry name" value="Glucose-6-phosphate isomerase like protein, domain 1"/>
    <property type="match status" value="1"/>
</dbReference>
<gene>
    <name evidence="6" type="ORF">B5E88_02480</name>
</gene>
<dbReference type="SUPFAM" id="SSF46689">
    <property type="entry name" value="Homeodomain-like"/>
    <property type="match status" value="1"/>
</dbReference>
<dbReference type="PANTHER" id="PTHR30514:SF1">
    <property type="entry name" value="HTH-TYPE TRANSCRIPTIONAL REGULATOR HEXR-RELATED"/>
    <property type="match status" value="1"/>
</dbReference>
<evidence type="ECO:0000259" key="4">
    <source>
        <dbReference type="PROSITE" id="PS51071"/>
    </source>
</evidence>
<organism evidence="6 7">
    <name type="scientific">Enterococcus cecorum</name>
    <dbReference type="NCBI Taxonomy" id="44008"/>
    <lineage>
        <taxon>Bacteria</taxon>
        <taxon>Bacillati</taxon>
        <taxon>Bacillota</taxon>
        <taxon>Bacilli</taxon>
        <taxon>Lactobacillales</taxon>
        <taxon>Enterococcaceae</taxon>
        <taxon>Enterococcus</taxon>
    </lineage>
</organism>
<dbReference type="RefSeq" id="WP_087213901.1">
    <property type="nucleotide sequence ID" value="NZ_JBECZL010000008.1"/>
</dbReference>
<dbReference type="SUPFAM" id="SSF53697">
    <property type="entry name" value="SIS domain"/>
    <property type="match status" value="1"/>
</dbReference>
<dbReference type="InterPro" id="IPR009057">
    <property type="entry name" value="Homeodomain-like_sf"/>
</dbReference>
<dbReference type="InterPro" id="IPR036388">
    <property type="entry name" value="WH-like_DNA-bd_sf"/>
</dbReference>
<dbReference type="InterPro" id="IPR047640">
    <property type="entry name" value="RpiR-like"/>
</dbReference>
<dbReference type="PANTHER" id="PTHR30514">
    <property type="entry name" value="GLUCOKINASE"/>
    <property type="match status" value="1"/>
</dbReference>
<keyword evidence="1" id="KW-0805">Transcription regulation</keyword>
<dbReference type="AlphaFoldDB" id="A0A1Y4R3M6"/>
<dbReference type="CDD" id="cd05013">
    <property type="entry name" value="SIS_RpiR"/>
    <property type="match status" value="1"/>
</dbReference>
<evidence type="ECO:0000256" key="3">
    <source>
        <dbReference type="ARBA" id="ARBA00023163"/>
    </source>
</evidence>
<dbReference type="Gene3D" id="1.10.10.10">
    <property type="entry name" value="Winged helix-like DNA-binding domain superfamily/Winged helix DNA-binding domain"/>
    <property type="match status" value="1"/>
</dbReference>
<reference evidence="7" key="1">
    <citation type="submission" date="2017-04" db="EMBL/GenBank/DDBJ databases">
        <title>Function of individual gut microbiota members based on whole genome sequencing of pure cultures obtained from chicken caecum.</title>
        <authorList>
            <person name="Medvecky M."/>
            <person name="Cejkova D."/>
            <person name="Polansky O."/>
            <person name="Karasova D."/>
            <person name="Kubasova T."/>
            <person name="Cizek A."/>
            <person name="Rychlik I."/>
        </authorList>
    </citation>
    <scope>NUCLEOTIDE SEQUENCE [LARGE SCALE GENOMIC DNA]</scope>
    <source>
        <strain evidence="7">An144</strain>
    </source>
</reference>
<accession>A0A1Y4R3M6</accession>
<dbReference type="GO" id="GO:1901135">
    <property type="term" value="P:carbohydrate derivative metabolic process"/>
    <property type="evidence" value="ECO:0007669"/>
    <property type="project" value="InterPro"/>
</dbReference>
<keyword evidence="2" id="KW-0238">DNA-binding</keyword>
<evidence type="ECO:0000259" key="5">
    <source>
        <dbReference type="PROSITE" id="PS51464"/>
    </source>
</evidence>
<dbReference type="InterPro" id="IPR046348">
    <property type="entry name" value="SIS_dom_sf"/>
</dbReference>
<dbReference type="Proteomes" id="UP000196074">
    <property type="component" value="Unassembled WGS sequence"/>
</dbReference>
<dbReference type="GO" id="GO:0003677">
    <property type="term" value="F:DNA binding"/>
    <property type="evidence" value="ECO:0007669"/>
    <property type="project" value="UniProtKB-KW"/>
</dbReference>
<dbReference type="PROSITE" id="PS51464">
    <property type="entry name" value="SIS"/>
    <property type="match status" value="1"/>
</dbReference>
<comment type="caution">
    <text evidence="6">The sequence shown here is derived from an EMBL/GenBank/DDBJ whole genome shotgun (WGS) entry which is preliminary data.</text>
</comment>
<feature type="domain" description="HTH rpiR-type" evidence="4">
    <location>
        <begin position="1"/>
        <end position="70"/>
    </location>
</feature>
<name>A0A1Y4R3M6_9ENTE</name>
<dbReference type="EMBL" id="NFLC01000003">
    <property type="protein sequence ID" value="OUQ11342.1"/>
    <property type="molecule type" value="Genomic_DNA"/>
</dbReference>
<dbReference type="GO" id="GO:0097367">
    <property type="term" value="F:carbohydrate derivative binding"/>
    <property type="evidence" value="ECO:0007669"/>
    <property type="project" value="InterPro"/>
</dbReference>
<protein>
    <submittedName>
        <fullName evidence="6">MurR/RpiR family transcriptional regulator</fullName>
    </submittedName>
</protein>
<dbReference type="InterPro" id="IPR035472">
    <property type="entry name" value="RpiR-like_SIS"/>
</dbReference>
<dbReference type="InterPro" id="IPR000281">
    <property type="entry name" value="HTH_RpiR"/>
</dbReference>
<dbReference type="GO" id="GO:0003700">
    <property type="term" value="F:DNA-binding transcription factor activity"/>
    <property type="evidence" value="ECO:0007669"/>
    <property type="project" value="InterPro"/>
</dbReference>
<dbReference type="InterPro" id="IPR001347">
    <property type="entry name" value="SIS_dom"/>
</dbReference>
<evidence type="ECO:0000256" key="1">
    <source>
        <dbReference type="ARBA" id="ARBA00023015"/>
    </source>
</evidence>
<dbReference type="Pfam" id="PF01418">
    <property type="entry name" value="HTH_6"/>
    <property type="match status" value="1"/>
</dbReference>
<evidence type="ECO:0000313" key="7">
    <source>
        <dbReference type="Proteomes" id="UP000196074"/>
    </source>
</evidence>
<dbReference type="PROSITE" id="PS51071">
    <property type="entry name" value="HTH_RPIR"/>
    <property type="match status" value="1"/>
</dbReference>
<feature type="domain" description="SIS" evidence="5">
    <location>
        <begin position="98"/>
        <end position="236"/>
    </location>
</feature>
<keyword evidence="3" id="KW-0804">Transcription</keyword>
<proteinExistence type="predicted"/>